<feature type="compositionally biased region" description="Polar residues" evidence="1">
    <location>
        <begin position="65"/>
        <end position="74"/>
    </location>
</feature>
<dbReference type="PANTHER" id="PTHR46035:SF3">
    <property type="entry name" value="TRANSLOCATION PROTEIN SEC72"/>
    <property type="match status" value="1"/>
</dbReference>
<dbReference type="Gene3D" id="1.25.40.10">
    <property type="entry name" value="Tetratricopeptide repeat domain"/>
    <property type="match status" value="1"/>
</dbReference>
<dbReference type="InterPro" id="IPR019734">
    <property type="entry name" value="TPR_rpt"/>
</dbReference>
<dbReference type="GO" id="GO:0005829">
    <property type="term" value="C:cytosol"/>
    <property type="evidence" value="ECO:0007669"/>
    <property type="project" value="TreeGrafter"/>
</dbReference>
<reference evidence="2 3" key="1">
    <citation type="submission" date="2007-06" db="EMBL/GenBank/DDBJ databases">
        <title>The Genome Sequence of Coccidioides posadasii RMSCC_3488.</title>
        <authorList>
            <consortium name="Coccidioides Genome Resources Consortium"/>
            <consortium name="The Broad Institute Genome Sequencing Platform"/>
            <person name="Henn M.R."/>
            <person name="Sykes S."/>
            <person name="Young S."/>
            <person name="Jaffe D."/>
            <person name="Berlin A."/>
            <person name="Alvarez P."/>
            <person name="Butler J."/>
            <person name="Gnerre S."/>
            <person name="Grabherr M."/>
            <person name="Mauceli E."/>
            <person name="Brockman W."/>
            <person name="Kodira C."/>
            <person name="Alvarado L."/>
            <person name="Zeng Q."/>
            <person name="Crawford M."/>
            <person name="Antoine C."/>
            <person name="Devon K."/>
            <person name="Galgiani J."/>
            <person name="Orsborn K."/>
            <person name="Lewis M.L."/>
            <person name="Nusbaum C."/>
            <person name="Galagan J."/>
            <person name="Birren B."/>
        </authorList>
    </citation>
    <scope>NUCLEOTIDE SEQUENCE [LARGE SCALE GENOMIC DNA]</scope>
    <source>
        <strain evidence="2 3">RMSCC 3488</strain>
    </source>
</reference>
<dbReference type="SMART" id="SM00028">
    <property type="entry name" value="TPR"/>
    <property type="match status" value="2"/>
</dbReference>
<dbReference type="InterPro" id="IPR011990">
    <property type="entry name" value="TPR-like_helical_dom_sf"/>
</dbReference>
<proteinExistence type="predicted"/>
<feature type="region of interest" description="Disordered" evidence="1">
    <location>
        <begin position="50"/>
        <end position="74"/>
    </location>
</feature>
<dbReference type="GO" id="GO:0006457">
    <property type="term" value="P:protein folding"/>
    <property type="evidence" value="ECO:0007669"/>
    <property type="project" value="TreeGrafter"/>
</dbReference>
<name>A0A0J6FH10_COCPO</name>
<dbReference type="GO" id="GO:0005634">
    <property type="term" value="C:nucleus"/>
    <property type="evidence" value="ECO:0007669"/>
    <property type="project" value="TreeGrafter"/>
</dbReference>
<evidence type="ECO:0000313" key="3">
    <source>
        <dbReference type="Proteomes" id="UP000054567"/>
    </source>
</evidence>
<reference evidence="3" key="2">
    <citation type="journal article" date="2009" name="Genome Res.">
        <title>Comparative genomic analyses of the human fungal pathogens Coccidioides and their relatives.</title>
        <authorList>
            <person name="Sharpton T.J."/>
            <person name="Stajich J.E."/>
            <person name="Rounsley S.D."/>
            <person name="Gardner M.J."/>
            <person name="Wortman J.R."/>
            <person name="Jordar V.S."/>
            <person name="Maiti R."/>
            <person name="Kodira C.D."/>
            <person name="Neafsey D.E."/>
            <person name="Zeng Q."/>
            <person name="Hung C.-Y."/>
            <person name="McMahan C."/>
            <person name="Muszewska A."/>
            <person name="Grynberg M."/>
            <person name="Mandel M.A."/>
            <person name="Kellner E.M."/>
            <person name="Barker B.M."/>
            <person name="Galgiani J.N."/>
            <person name="Orbach M.J."/>
            <person name="Kirkland T.N."/>
            <person name="Cole G.T."/>
            <person name="Henn M.R."/>
            <person name="Birren B.W."/>
            <person name="Taylor J.W."/>
        </authorList>
    </citation>
    <scope>NUCLEOTIDE SEQUENCE [LARGE SCALE GENOMIC DNA]</scope>
    <source>
        <strain evidence="3">RMSCC 3488</strain>
    </source>
</reference>
<dbReference type="Proteomes" id="UP000054567">
    <property type="component" value="Unassembled WGS sequence"/>
</dbReference>
<organism evidence="2 3">
    <name type="scientific">Coccidioides posadasii RMSCC 3488</name>
    <dbReference type="NCBI Taxonomy" id="454284"/>
    <lineage>
        <taxon>Eukaryota</taxon>
        <taxon>Fungi</taxon>
        <taxon>Dikarya</taxon>
        <taxon>Ascomycota</taxon>
        <taxon>Pezizomycotina</taxon>
        <taxon>Eurotiomycetes</taxon>
        <taxon>Eurotiomycetidae</taxon>
        <taxon>Onygenales</taxon>
        <taxon>Onygenaceae</taxon>
        <taxon>Coccidioides</taxon>
    </lineage>
</organism>
<dbReference type="SUPFAM" id="SSF48452">
    <property type="entry name" value="TPR-like"/>
    <property type="match status" value="1"/>
</dbReference>
<dbReference type="EMBL" id="DS268111">
    <property type="protein sequence ID" value="KMM68605.1"/>
    <property type="molecule type" value="Genomic_DNA"/>
</dbReference>
<dbReference type="OrthoDB" id="433738at2759"/>
<dbReference type="GO" id="GO:0051879">
    <property type="term" value="F:Hsp90 protein binding"/>
    <property type="evidence" value="ECO:0007669"/>
    <property type="project" value="TreeGrafter"/>
</dbReference>
<dbReference type="AlphaFoldDB" id="A0A0J6FH10"/>
<accession>A0A0J6FH10</accession>
<protein>
    <submittedName>
        <fullName evidence="2">Uncharacterized protein</fullName>
    </submittedName>
</protein>
<evidence type="ECO:0000256" key="1">
    <source>
        <dbReference type="SAM" id="MobiDB-lite"/>
    </source>
</evidence>
<gene>
    <name evidence="2" type="ORF">CPAG_04931</name>
</gene>
<reference evidence="3" key="3">
    <citation type="journal article" date="2010" name="Genome Res.">
        <title>Population genomic sequencing of Coccidioides fungi reveals recent hybridization and transposon control.</title>
        <authorList>
            <person name="Neafsey D.E."/>
            <person name="Barker B.M."/>
            <person name="Sharpton T.J."/>
            <person name="Stajich J.E."/>
            <person name="Park D.J."/>
            <person name="Whiston E."/>
            <person name="Hung C.-Y."/>
            <person name="McMahan C."/>
            <person name="White J."/>
            <person name="Sykes S."/>
            <person name="Heiman D."/>
            <person name="Young S."/>
            <person name="Zeng Q."/>
            <person name="Abouelleil A."/>
            <person name="Aftuck L."/>
            <person name="Bessette D."/>
            <person name="Brown A."/>
            <person name="FitzGerald M."/>
            <person name="Lui A."/>
            <person name="Macdonald J.P."/>
            <person name="Priest M."/>
            <person name="Orbach M.J."/>
            <person name="Galgiani J.N."/>
            <person name="Kirkland T.N."/>
            <person name="Cole G.T."/>
            <person name="Birren B.W."/>
            <person name="Henn M.R."/>
            <person name="Taylor J.W."/>
            <person name="Rounsley S.D."/>
        </authorList>
    </citation>
    <scope>NUCLEOTIDE SEQUENCE [LARGE SCALE GENOMIC DNA]</scope>
    <source>
        <strain evidence="3">RMSCC 3488</strain>
    </source>
</reference>
<dbReference type="GO" id="GO:0030544">
    <property type="term" value="F:Hsp70 protein binding"/>
    <property type="evidence" value="ECO:0007669"/>
    <property type="project" value="TreeGrafter"/>
</dbReference>
<evidence type="ECO:0000313" key="2">
    <source>
        <dbReference type="EMBL" id="KMM68605.1"/>
    </source>
</evidence>
<sequence length="209" mass="23261">MASPAQVFLQHPLHLDPTSKAISAPNTSYPGLSTELDALNSLHRSILNLDSPNVPPPPRPVNPKRSAQVSKLRDSANTAYRKSAFAEAIRLYSYAIDMAMQRPAWEPLGLVREELAPLYSNRAQAHMSQQQWPEAWVDAQLSIECNDETNTKAWWRGGKCLIEMGRWEEAIDWLQKGLEAEGRGSDGGRELKTLLDDAEKGLEKMGQGV</sequence>
<dbReference type="PANTHER" id="PTHR46035">
    <property type="entry name" value="TETRATRICOPEPTIDE REPEAT PROTEIN 4"/>
    <property type="match status" value="1"/>
</dbReference>
<dbReference type="VEuPathDB" id="FungiDB:CPAG_04931"/>